<protein>
    <submittedName>
        <fullName evidence="1">Uncharacterized protein</fullName>
    </submittedName>
</protein>
<dbReference type="Proteomes" id="UP000006876">
    <property type="component" value="Plasmid pA82"/>
</dbReference>
<dbReference type="AlphaFoldDB" id="E3HYD9"/>
<evidence type="ECO:0000313" key="2">
    <source>
        <dbReference type="Proteomes" id="UP000006876"/>
    </source>
</evidence>
<reference evidence="2" key="1">
    <citation type="journal article" date="2011" name="J. Bacteriol.">
        <title>Complete genome sequence of the haloaromatic acid-degrading bacterium Achromobacter xylosoxidans A8.</title>
        <authorList>
            <person name="Strnad H."/>
            <person name="Ridl J."/>
            <person name="Paces J."/>
            <person name="Kolar M."/>
            <person name="Vlcek C."/>
            <person name="Paces V."/>
        </authorList>
    </citation>
    <scope>NUCLEOTIDE SEQUENCE [LARGE SCALE GENOMIC DNA]</scope>
    <source>
        <strain evidence="2">A8</strain>
        <plasmid evidence="2">pA82</plasmid>
    </source>
</reference>
<accession>E3HYD9</accession>
<dbReference type="KEGG" id="axy:AXYL_06811"/>
<dbReference type="OrthoDB" id="9900423at2"/>
<dbReference type="EMBL" id="CP002289">
    <property type="protein sequence ID" value="ADP20093.1"/>
    <property type="molecule type" value="Genomic_DNA"/>
</dbReference>
<dbReference type="RefSeq" id="WP_013397281.1">
    <property type="nucleotide sequence ID" value="NC_014642.1"/>
</dbReference>
<dbReference type="HOGENOM" id="CLU_1811571_0_0_4"/>
<geneLocation type="plasmid" evidence="1 2">
    <name>pA82</name>
</geneLocation>
<name>E3HYD9_ACHXA</name>
<organism evidence="1 2">
    <name type="scientific">Achromobacter xylosoxidans (strain A8)</name>
    <dbReference type="NCBI Taxonomy" id="762376"/>
    <lineage>
        <taxon>Bacteria</taxon>
        <taxon>Pseudomonadati</taxon>
        <taxon>Pseudomonadota</taxon>
        <taxon>Betaproteobacteria</taxon>
        <taxon>Burkholderiales</taxon>
        <taxon>Alcaligenaceae</taxon>
        <taxon>Achromobacter</taxon>
    </lineage>
</organism>
<proteinExistence type="predicted"/>
<evidence type="ECO:0000313" key="1">
    <source>
        <dbReference type="EMBL" id="ADP20093.1"/>
    </source>
</evidence>
<gene>
    <name evidence="1" type="ordered locus">AXYL_06811</name>
</gene>
<sequence>MAKTIPSTAWPLGQPDANLATLHWLERQSEFRSDDASIVRAFVAQLLRDGTLSITQPVAGVQNFPAYVAPALTAIGLAESAAEAVWNQFSRDTNLKSSPSGRCRSEVRRKASFLLWLKAHFGKQPEDGFALDPARTSAARVM</sequence>
<keyword evidence="1" id="KW-0614">Plasmid</keyword>